<feature type="active site" evidence="1">
    <location>
        <position position="38"/>
    </location>
</feature>
<evidence type="ECO:0000256" key="2">
    <source>
        <dbReference type="RuleBase" id="RU004168"/>
    </source>
</evidence>
<comment type="catalytic activity">
    <reaction evidence="1">
        <text>an acyl phosphate + H2O = a carboxylate + phosphate + H(+)</text>
        <dbReference type="Rhea" id="RHEA:14965"/>
        <dbReference type="ChEBI" id="CHEBI:15377"/>
        <dbReference type="ChEBI" id="CHEBI:15378"/>
        <dbReference type="ChEBI" id="CHEBI:29067"/>
        <dbReference type="ChEBI" id="CHEBI:43474"/>
        <dbReference type="ChEBI" id="CHEBI:59918"/>
        <dbReference type="EC" id="3.6.1.7"/>
    </reaction>
</comment>
<reference evidence="5" key="1">
    <citation type="submission" date="2018-12" db="EMBL/GenBank/DDBJ databases">
        <title>The complete genome of Metarhizium rileyi, a key fungal pathogen of Lepidoptera.</title>
        <authorList>
            <person name="Binneck E."/>
            <person name="Lastra C.C.L."/>
            <person name="Sosa-Gomez D.R."/>
        </authorList>
    </citation>
    <scope>NUCLEOTIDE SEQUENCE [LARGE SCALE GENOMIC DNA]</scope>
    <source>
        <strain evidence="5">Cep018-CH2</strain>
    </source>
</reference>
<comment type="caution">
    <text evidence="4">The sequence shown here is derived from an EMBL/GenBank/DDBJ whole genome shotgun (WGS) entry which is preliminary data.</text>
</comment>
<evidence type="ECO:0000259" key="3">
    <source>
        <dbReference type="PROSITE" id="PS51160"/>
    </source>
</evidence>
<accession>A0A5C6GGM8</accession>
<gene>
    <name evidence="4" type="ORF">ED733_008102</name>
</gene>
<dbReference type="EC" id="3.6.1.7" evidence="1"/>
<protein>
    <recommendedName>
        <fullName evidence="1">acylphosphatase</fullName>
        <ecNumber evidence="1">3.6.1.7</ecNumber>
    </recommendedName>
</protein>
<proteinExistence type="inferred from homology"/>
<dbReference type="PANTHER" id="PTHR47268:SF4">
    <property type="entry name" value="ACYLPHOSPHATASE"/>
    <property type="match status" value="1"/>
</dbReference>
<name>A0A5C6GGM8_METRR</name>
<evidence type="ECO:0000313" key="4">
    <source>
        <dbReference type="EMBL" id="TWU77085.1"/>
    </source>
</evidence>
<dbReference type="GO" id="GO:0003998">
    <property type="term" value="F:acylphosphatase activity"/>
    <property type="evidence" value="ECO:0007669"/>
    <property type="project" value="UniProtKB-EC"/>
</dbReference>
<organism evidence="4 5">
    <name type="scientific">Metarhizium rileyi (strain RCEF 4871)</name>
    <name type="common">Nomuraea rileyi</name>
    <dbReference type="NCBI Taxonomy" id="1649241"/>
    <lineage>
        <taxon>Eukaryota</taxon>
        <taxon>Fungi</taxon>
        <taxon>Dikarya</taxon>
        <taxon>Ascomycota</taxon>
        <taxon>Pezizomycotina</taxon>
        <taxon>Sordariomycetes</taxon>
        <taxon>Hypocreomycetidae</taxon>
        <taxon>Hypocreales</taxon>
        <taxon>Clavicipitaceae</taxon>
        <taxon>Metarhizium</taxon>
    </lineage>
</organism>
<dbReference type="InterPro" id="IPR001792">
    <property type="entry name" value="Acylphosphatase-like_dom"/>
</dbReference>
<sequence>MAKRVFFVAKGGVVQGVGFRYFARQKAQEYGITGWCRNTADNKVEGEAQGEEDALSKFLKDVGEGPRHATVVQLTRETRETVSGEIFGIIYPGILSLRR</sequence>
<feature type="domain" description="Acylphosphatase-like" evidence="3">
    <location>
        <begin position="4"/>
        <end position="91"/>
    </location>
</feature>
<evidence type="ECO:0000256" key="1">
    <source>
        <dbReference type="PROSITE-ProRule" id="PRU00520"/>
    </source>
</evidence>
<feature type="active site" evidence="1">
    <location>
        <position position="20"/>
    </location>
</feature>
<comment type="similarity">
    <text evidence="2">Belongs to the acylphosphatase family.</text>
</comment>
<dbReference type="PROSITE" id="PS51160">
    <property type="entry name" value="ACYLPHOSPHATASE_3"/>
    <property type="match status" value="1"/>
</dbReference>
<dbReference type="EMBL" id="SBHS01000004">
    <property type="protein sequence ID" value="TWU77085.1"/>
    <property type="molecule type" value="Genomic_DNA"/>
</dbReference>
<dbReference type="InterPro" id="IPR020456">
    <property type="entry name" value="Acylphosphatase"/>
</dbReference>
<dbReference type="Gene3D" id="3.30.70.100">
    <property type="match status" value="1"/>
</dbReference>
<evidence type="ECO:0000313" key="5">
    <source>
        <dbReference type="Proteomes" id="UP000317257"/>
    </source>
</evidence>
<dbReference type="Proteomes" id="UP000317257">
    <property type="component" value="Unassembled WGS sequence"/>
</dbReference>
<keyword evidence="1" id="KW-0378">Hydrolase</keyword>
<dbReference type="InterPro" id="IPR036046">
    <property type="entry name" value="Acylphosphatase-like_dom_sf"/>
</dbReference>
<dbReference type="AlphaFoldDB" id="A0A5C6GGM8"/>
<dbReference type="PANTHER" id="PTHR47268">
    <property type="entry name" value="ACYLPHOSPHATASE"/>
    <property type="match status" value="1"/>
</dbReference>
<dbReference type="Pfam" id="PF00708">
    <property type="entry name" value="Acylphosphatase"/>
    <property type="match status" value="1"/>
</dbReference>
<dbReference type="SUPFAM" id="SSF54975">
    <property type="entry name" value="Acylphosphatase/BLUF domain-like"/>
    <property type="match status" value="1"/>
</dbReference>